<dbReference type="PATRIC" id="fig|1299334.3.peg.8277"/>
<accession>X7ZBR1</accession>
<organism evidence="1">
    <name type="scientific">Mycobacterium xenopi 4042</name>
    <dbReference type="NCBI Taxonomy" id="1299334"/>
    <lineage>
        <taxon>Bacteria</taxon>
        <taxon>Bacillati</taxon>
        <taxon>Actinomycetota</taxon>
        <taxon>Actinomycetes</taxon>
        <taxon>Mycobacteriales</taxon>
        <taxon>Mycobacteriaceae</taxon>
        <taxon>Mycobacterium</taxon>
    </lineage>
</organism>
<protein>
    <submittedName>
        <fullName evidence="1">Uncharacterized protein</fullName>
    </submittedName>
</protein>
<dbReference type="AlphaFoldDB" id="X7ZBR1"/>
<evidence type="ECO:0000313" key="1">
    <source>
        <dbReference type="EMBL" id="EUA16035.1"/>
    </source>
</evidence>
<comment type="caution">
    <text evidence="1">The sequence shown here is derived from an EMBL/GenBank/DDBJ whole genome shotgun (WGS) entry which is preliminary data.</text>
</comment>
<name>X7ZBR1_MYCXE</name>
<reference evidence="1" key="1">
    <citation type="submission" date="2014-01" db="EMBL/GenBank/DDBJ databases">
        <authorList>
            <person name="Brown-Elliot B."/>
            <person name="Wallace R."/>
            <person name="Lenaerts A."/>
            <person name="Ordway D."/>
            <person name="DeGroote M.A."/>
            <person name="Parker T."/>
            <person name="Sizemore C."/>
            <person name="Tallon L.J."/>
            <person name="Sadzewicz L.K."/>
            <person name="Sengamalay N."/>
            <person name="Fraser C.M."/>
            <person name="Hine E."/>
            <person name="Shefchek K.A."/>
            <person name="Das S.P."/>
            <person name="Tettelin H."/>
        </authorList>
    </citation>
    <scope>NUCLEOTIDE SEQUENCE [LARGE SCALE GENOMIC DNA]</scope>
    <source>
        <strain evidence="1">4042</strain>
    </source>
</reference>
<proteinExistence type="predicted"/>
<sequence>MGIIAASWDEHSHHAPFTAARCAPMWNVELTSHRYHRDISNTPPAAFHQLEASPGARCGLRN</sequence>
<dbReference type="EMBL" id="JAOB01000080">
    <property type="protein sequence ID" value="EUA16035.1"/>
    <property type="molecule type" value="Genomic_DNA"/>
</dbReference>
<gene>
    <name evidence="1" type="ORF">I553_1010</name>
</gene>